<dbReference type="EMBL" id="PETL01000057">
    <property type="protein sequence ID" value="PIV64638.1"/>
    <property type="molecule type" value="Genomic_DNA"/>
</dbReference>
<dbReference type="Pfam" id="PF13231">
    <property type="entry name" value="PMT_2"/>
    <property type="match status" value="1"/>
</dbReference>
<dbReference type="GO" id="GO:0009103">
    <property type="term" value="P:lipopolysaccharide biosynthetic process"/>
    <property type="evidence" value="ECO:0007669"/>
    <property type="project" value="UniProtKB-ARBA"/>
</dbReference>
<keyword evidence="7 8" id="KW-0472">Membrane</keyword>
<accession>A0A2M7EAA1</accession>
<evidence type="ECO:0000256" key="6">
    <source>
        <dbReference type="ARBA" id="ARBA00022989"/>
    </source>
</evidence>
<feature type="transmembrane region" description="Helical" evidence="8">
    <location>
        <begin position="213"/>
        <end position="232"/>
    </location>
</feature>
<reference evidence="11" key="1">
    <citation type="submission" date="2017-09" db="EMBL/GenBank/DDBJ databases">
        <title>Depth-based differentiation of microbial function through sediment-hosted aquifers and enrichment of novel symbionts in the deep terrestrial subsurface.</title>
        <authorList>
            <person name="Probst A.J."/>
            <person name="Ladd B."/>
            <person name="Jarett J.K."/>
            <person name="Geller-Mcgrath D.E."/>
            <person name="Sieber C.M.K."/>
            <person name="Emerson J.B."/>
            <person name="Anantharaman K."/>
            <person name="Thomas B.C."/>
            <person name="Malmstrom R."/>
            <person name="Stieglmeier M."/>
            <person name="Klingl A."/>
            <person name="Woyke T."/>
            <person name="Ryan C.M."/>
            <person name="Banfield J.F."/>
        </authorList>
    </citation>
    <scope>NUCLEOTIDE SEQUENCE [LARGE SCALE GENOMIC DNA]</scope>
</reference>
<keyword evidence="5 8" id="KW-0812">Transmembrane</keyword>
<evidence type="ECO:0000256" key="2">
    <source>
        <dbReference type="ARBA" id="ARBA00022475"/>
    </source>
</evidence>
<feature type="transmembrane region" description="Helical" evidence="8">
    <location>
        <begin position="241"/>
        <end position="260"/>
    </location>
</feature>
<proteinExistence type="predicted"/>
<feature type="transmembrane region" description="Helical" evidence="8">
    <location>
        <begin position="158"/>
        <end position="185"/>
    </location>
</feature>
<organism evidence="10 11">
    <name type="scientific">bacterium (Candidatus Ratteibacteria) CG01_land_8_20_14_3_00_40_19</name>
    <dbReference type="NCBI Taxonomy" id="2014290"/>
    <lineage>
        <taxon>Bacteria</taxon>
        <taxon>Candidatus Ratteibacteria</taxon>
    </lineage>
</organism>
<feature type="transmembrane region" description="Helical" evidence="8">
    <location>
        <begin position="388"/>
        <end position="404"/>
    </location>
</feature>
<dbReference type="PANTHER" id="PTHR33908:SF11">
    <property type="entry name" value="MEMBRANE PROTEIN"/>
    <property type="match status" value="1"/>
</dbReference>
<feature type="transmembrane region" description="Helical" evidence="8">
    <location>
        <begin position="74"/>
        <end position="94"/>
    </location>
</feature>
<keyword evidence="3" id="KW-0328">Glycosyltransferase</keyword>
<sequence length="415" mass="47054">MSKRKILLFIFFSAFLIRFIFIILFPLSAPDSIDYDRMALHITSGLGFSTNLGRAPLYPAFLAVIYLVFGHNFFAVRIIQSILGAIICLLVYFIGERIFKNRKAAIMGAGAAVICPSLVAANSYILTETLTTFLLMIAAFFAMKALKEKNKRNWIISGVFLGFSTLCRPVTLLFPFFLLIGLLLFHPPFTPPLEGGEGRGGVVLSHKKRLQNLIFVVVFSLAMAGVILPWTIRNYVVFKEFIPIGTGGGFNLWVGSYLPWNGDYNYKDLSDKENLIKGLSTIDADKKFFSEGIKNVKDNPGAYSFLCVKKLGRFWLQIPGGKRVLEGKNLQKIIIFIFHYSLLFFFLLGLYLCLKEKRKEAFIPLLMIFYFTFAHIFLFAIARYRIPIIPLVLAIAGGGLYRIIQYRRNFSLGRR</sequence>
<evidence type="ECO:0000256" key="4">
    <source>
        <dbReference type="ARBA" id="ARBA00022679"/>
    </source>
</evidence>
<dbReference type="InterPro" id="IPR038731">
    <property type="entry name" value="RgtA/B/C-like"/>
</dbReference>
<evidence type="ECO:0000256" key="1">
    <source>
        <dbReference type="ARBA" id="ARBA00004651"/>
    </source>
</evidence>
<dbReference type="InterPro" id="IPR050297">
    <property type="entry name" value="LipidA_mod_glycosyltrf_83"/>
</dbReference>
<dbReference type="GO" id="GO:0005886">
    <property type="term" value="C:plasma membrane"/>
    <property type="evidence" value="ECO:0007669"/>
    <property type="project" value="UniProtKB-SubCell"/>
</dbReference>
<comment type="subcellular location">
    <subcellularLocation>
        <location evidence="1">Cell membrane</location>
        <topology evidence="1">Multi-pass membrane protein</topology>
    </subcellularLocation>
</comment>
<feature type="transmembrane region" description="Helical" evidence="8">
    <location>
        <begin position="130"/>
        <end position="146"/>
    </location>
</feature>
<evidence type="ECO:0000256" key="8">
    <source>
        <dbReference type="SAM" id="Phobius"/>
    </source>
</evidence>
<name>A0A2M7EAA1_9BACT</name>
<protein>
    <recommendedName>
        <fullName evidence="9">Glycosyltransferase RgtA/B/C/D-like domain-containing protein</fullName>
    </recommendedName>
</protein>
<evidence type="ECO:0000256" key="5">
    <source>
        <dbReference type="ARBA" id="ARBA00022692"/>
    </source>
</evidence>
<keyword evidence="6 8" id="KW-1133">Transmembrane helix</keyword>
<feature type="domain" description="Glycosyltransferase RgtA/B/C/D-like" evidence="9">
    <location>
        <begin position="54"/>
        <end position="186"/>
    </location>
</feature>
<gene>
    <name evidence="10" type="ORF">COS11_01130</name>
</gene>
<keyword evidence="2" id="KW-1003">Cell membrane</keyword>
<evidence type="ECO:0000313" key="11">
    <source>
        <dbReference type="Proteomes" id="UP000228886"/>
    </source>
</evidence>
<keyword evidence="4" id="KW-0808">Transferase</keyword>
<dbReference type="Proteomes" id="UP000228886">
    <property type="component" value="Unassembled WGS sequence"/>
</dbReference>
<evidence type="ECO:0000259" key="9">
    <source>
        <dbReference type="Pfam" id="PF13231"/>
    </source>
</evidence>
<comment type="caution">
    <text evidence="10">The sequence shown here is derived from an EMBL/GenBank/DDBJ whole genome shotgun (WGS) entry which is preliminary data.</text>
</comment>
<evidence type="ECO:0000256" key="7">
    <source>
        <dbReference type="ARBA" id="ARBA00023136"/>
    </source>
</evidence>
<dbReference type="AlphaFoldDB" id="A0A2M7EAA1"/>
<evidence type="ECO:0000256" key="3">
    <source>
        <dbReference type="ARBA" id="ARBA00022676"/>
    </source>
</evidence>
<feature type="transmembrane region" description="Helical" evidence="8">
    <location>
        <begin position="333"/>
        <end position="354"/>
    </location>
</feature>
<feature type="transmembrane region" description="Helical" evidence="8">
    <location>
        <begin position="106"/>
        <end position="124"/>
    </location>
</feature>
<dbReference type="PANTHER" id="PTHR33908">
    <property type="entry name" value="MANNOSYLTRANSFERASE YKCB-RELATED"/>
    <property type="match status" value="1"/>
</dbReference>
<dbReference type="GO" id="GO:0016763">
    <property type="term" value="F:pentosyltransferase activity"/>
    <property type="evidence" value="ECO:0007669"/>
    <property type="project" value="TreeGrafter"/>
</dbReference>
<feature type="transmembrane region" description="Helical" evidence="8">
    <location>
        <begin position="361"/>
        <end position="382"/>
    </location>
</feature>
<evidence type="ECO:0000313" key="10">
    <source>
        <dbReference type="EMBL" id="PIV64638.1"/>
    </source>
</evidence>
<feature type="transmembrane region" description="Helical" evidence="8">
    <location>
        <begin position="6"/>
        <end position="27"/>
    </location>
</feature>